<evidence type="ECO:0000256" key="8">
    <source>
        <dbReference type="ARBA" id="ARBA00060413"/>
    </source>
</evidence>
<dbReference type="InterPro" id="IPR036961">
    <property type="entry name" value="Kinesin_motor_dom_sf"/>
</dbReference>
<dbReference type="SUPFAM" id="SSF52540">
    <property type="entry name" value="P-loop containing nucleoside triphosphate hydrolases"/>
    <property type="match status" value="1"/>
</dbReference>
<dbReference type="STRING" id="79200.A0A164Y7N8"/>
<keyword evidence="7" id="KW-0963">Cytoplasm</keyword>
<dbReference type="InterPro" id="IPR027417">
    <property type="entry name" value="P-loop_NTPase"/>
</dbReference>
<evidence type="ECO:0000256" key="10">
    <source>
        <dbReference type="RuleBase" id="RU000394"/>
    </source>
</evidence>
<evidence type="ECO:0000313" key="16">
    <source>
        <dbReference type="Proteomes" id="UP000077755"/>
    </source>
</evidence>
<proteinExistence type="inferred from homology"/>
<dbReference type="InterPro" id="IPR019821">
    <property type="entry name" value="Kinesin_motor_CS"/>
</dbReference>
<reference evidence="15" key="2">
    <citation type="submission" date="2022-03" db="EMBL/GenBank/DDBJ databases">
        <title>Draft title - Genomic analysis of global carrot germplasm unveils the trajectory of domestication and the origin of high carotenoid orange carrot.</title>
        <authorList>
            <person name="Iorizzo M."/>
            <person name="Ellison S."/>
            <person name="Senalik D."/>
            <person name="Macko-Podgorni A."/>
            <person name="Grzebelus D."/>
            <person name="Bostan H."/>
            <person name="Rolling W."/>
            <person name="Curaba J."/>
            <person name="Simon P."/>
        </authorList>
    </citation>
    <scope>NUCLEOTIDE SEQUENCE</scope>
    <source>
        <tissue evidence="15">Leaf</tissue>
    </source>
</reference>
<feature type="region of interest" description="Disordered" evidence="12">
    <location>
        <begin position="496"/>
        <end position="528"/>
    </location>
</feature>
<feature type="binding site" evidence="9">
    <location>
        <begin position="108"/>
        <end position="115"/>
    </location>
    <ligand>
        <name>ATP</name>
        <dbReference type="ChEBI" id="CHEBI:30616"/>
    </ligand>
</feature>
<evidence type="ECO:0000259" key="13">
    <source>
        <dbReference type="PROSITE" id="PS50067"/>
    </source>
</evidence>
<dbReference type="EMBL" id="LNRQ01000005">
    <property type="protein sequence ID" value="KZM94098.1"/>
    <property type="molecule type" value="Genomic_DNA"/>
</dbReference>
<dbReference type="GO" id="GO:0003777">
    <property type="term" value="F:microtubule motor activity"/>
    <property type="evidence" value="ECO:0007669"/>
    <property type="project" value="InterPro"/>
</dbReference>
<dbReference type="GO" id="GO:0005874">
    <property type="term" value="C:microtubule"/>
    <property type="evidence" value="ECO:0007669"/>
    <property type="project" value="UniProtKB-KW"/>
</dbReference>
<dbReference type="InterPro" id="IPR027640">
    <property type="entry name" value="Kinesin-like_fam"/>
</dbReference>
<dbReference type="FunFam" id="3.40.850.10:FF:000016">
    <property type="entry name" value="Kinesin-like protein"/>
    <property type="match status" value="1"/>
</dbReference>
<keyword evidence="2 10" id="KW-0493">Microtubule</keyword>
<dbReference type="Pfam" id="PF00225">
    <property type="entry name" value="Kinesin"/>
    <property type="match status" value="1"/>
</dbReference>
<accession>A0A164Y7N8</accession>
<dbReference type="EMBL" id="CP093347">
    <property type="protein sequence ID" value="WOH00464.1"/>
    <property type="molecule type" value="Genomic_DNA"/>
</dbReference>
<dbReference type="SMART" id="SM00129">
    <property type="entry name" value="KISc"/>
    <property type="match status" value="1"/>
</dbReference>
<dbReference type="PROSITE" id="PS00411">
    <property type="entry name" value="KINESIN_MOTOR_1"/>
    <property type="match status" value="1"/>
</dbReference>
<dbReference type="CDD" id="cd01374">
    <property type="entry name" value="KISc_CENP_E"/>
    <property type="match status" value="1"/>
</dbReference>
<dbReference type="Gramene" id="KZM94098">
    <property type="protein sequence ID" value="KZM94098"/>
    <property type="gene ID" value="DCAR_017343"/>
</dbReference>
<evidence type="ECO:0000256" key="11">
    <source>
        <dbReference type="SAM" id="Coils"/>
    </source>
</evidence>
<feature type="region of interest" description="Disordered" evidence="12">
    <location>
        <begin position="661"/>
        <end position="719"/>
    </location>
</feature>
<dbReference type="GO" id="GO:0009524">
    <property type="term" value="C:phragmoplast"/>
    <property type="evidence" value="ECO:0007669"/>
    <property type="project" value="UniProtKB-SubCell"/>
</dbReference>
<name>A0A164Y7N8_DAUCS</name>
<dbReference type="PANTHER" id="PTHR47968">
    <property type="entry name" value="CENTROMERE PROTEIN E"/>
    <property type="match status" value="1"/>
</dbReference>
<feature type="coiled-coil region" evidence="11">
    <location>
        <begin position="353"/>
        <end position="416"/>
    </location>
</feature>
<dbReference type="GO" id="GO:0005524">
    <property type="term" value="F:ATP binding"/>
    <property type="evidence" value="ECO:0007669"/>
    <property type="project" value="UniProtKB-UniRule"/>
</dbReference>
<keyword evidence="6 9" id="KW-0505">Motor protein</keyword>
<protein>
    <recommendedName>
        <fullName evidence="10">Kinesin-like protein</fullName>
    </recommendedName>
</protein>
<evidence type="ECO:0000256" key="5">
    <source>
        <dbReference type="ARBA" id="ARBA00023054"/>
    </source>
</evidence>
<comment type="subcellular location">
    <subcellularLocation>
        <location evidence="8">Cytoplasm</location>
        <location evidence="8">Cytoskeleton</location>
        <location evidence="8">Phragmoplast</location>
    </subcellularLocation>
</comment>
<evidence type="ECO:0000256" key="12">
    <source>
        <dbReference type="SAM" id="MobiDB-lite"/>
    </source>
</evidence>
<feature type="compositionally biased region" description="Polar residues" evidence="12">
    <location>
        <begin position="510"/>
        <end position="520"/>
    </location>
</feature>
<dbReference type="Proteomes" id="UP000077755">
    <property type="component" value="Chromosome 5"/>
</dbReference>
<dbReference type="PROSITE" id="PS50067">
    <property type="entry name" value="KINESIN_MOTOR_2"/>
    <property type="match status" value="1"/>
</dbReference>
<dbReference type="KEGG" id="dcr:108223816"/>
<keyword evidence="4 9" id="KW-0067">ATP-binding</keyword>
<feature type="domain" description="Kinesin motor" evidence="13">
    <location>
        <begin position="19"/>
        <end position="344"/>
    </location>
</feature>
<dbReference type="AlphaFoldDB" id="A0A164Y7N8"/>
<evidence type="ECO:0000256" key="4">
    <source>
        <dbReference type="ARBA" id="ARBA00022840"/>
    </source>
</evidence>
<feature type="compositionally biased region" description="Low complexity" evidence="12">
    <location>
        <begin position="665"/>
        <end position="675"/>
    </location>
</feature>
<evidence type="ECO:0000256" key="6">
    <source>
        <dbReference type="ARBA" id="ARBA00023175"/>
    </source>
</evidence>
<evidence type="ECO:0000256" key="7">
    <source>
        <dbReference type="ARBA" id="ARBA00023212"/>
    </source>
</evidence>
<dbReference type="InterPro" id="IPR021881">
    <property type="entry name" value="NACK_C"/>
</dbReference>
<evidence type="ECO:0000256" key="1">
    <source>
        <dbReference type="ARBA" id="ARBA00007310"/>
    </source>
</evidence>
<organism evidence="14">
    <name type="scientific">Daucus carota subsp. sativus</name>
    <name type="common">Carrot</name>
    <dbReference type="NCBI Taxonomy" id="79200"/>
    <lineage>
        <taxon>Eukaryota</taxon>
        <taxon>Viridiplantae</taxon>
        <taxon>Streptophyta</taxon>
        <taxon>Embryophyta</taxon>
        <taxon>Tracheophyta</taxon>
        <taxon>Spermatophyta</taxon>
        <taxon>Magnoliopsida</taxon>
        <taxon>eudicotyledons</taxon>
        <taxon>Gunneridae</taxon>
        <taxon>Pentapetalae</taxon>
        <taxon>asterids</taxon>
        <taxon>campanulids</taxon>
        <taxon>Apiales</taxon>
        <taxon>Apiaceae</taxon>
        <taxon>Apioideae</taxon>
        <taxon>Scandiceae</taxon>
        <taxon>Daucinae</taxon>
        <taxon>Daucus</taxon>
        <taxon>Daucus sect. Daucus</taxon>
    </lineage>
</organism>
<dbReference type="GO" id="GO:0000919">
    <property type="term" value="P:cell plate assembly"/>
    <property type="evidence" value="ECO:0007669"/>
    <property type="project" value="UniProtKB-ARBA"/>
</dbReference>
<dbReference type="PANTHER" id="PTHR47968:SF55">
    <property type="entry name" value="KINESIN-LIKE PROTEIN KIN-7H"/>
    <property type="match status" value="1"/>
</dbReference>
<evidence type="ECO:0000256" key="3">
    <source>
        <dbReference type="ARBA" id="ARBA00022741"/>
    </source>
</evidence>
<keyword evidence="5 11" id="KW-0175">Coiled coil</keyword>
<dbReference type="Pfam" id="PF11995">
    <property type="entry name" value="DUF3490"/>
    <property type="match status" value="1"/>
</dbReference>
<evidence type="ECO:0000313" key="15">
    <source>
        <dbReference type="EMBL" id="WOH00464.1"/>
    </source>
</evidence>
<evidence type="ECO:0000313" key="14">
    <source>
        <dbReference type="EMBL" id="KZM94098.1"/>
    </source>
</evidence>
<dbReference type="GO" id="GO:0008017">
    <property type="term" value="F:microtubule binding"/>
    <property type="evidence" value="ECO:0007669"/>
    <property type="project" value="InterPro"/>
</dbReference>
<evidence type="ECO:0000256" key="9">
    <source>
        <dbReference type="PROSITE-ProRule" id="PRU00283"/>
    </source>
</evidence>
<evidence type="ECO:0000256" key="2">
    <source>
        <dbReference type="ARBA" id="ARBA00022701"/>
    </source>
</evidence>
<keyword evidence="3 9" id="KW-0547">Nucleotide-binding</keyword>
<dbReference type="GO" id="GO:0007018">
    <property type="term" value="P:microtubule-based movement"/>
    <property type="evidence" value="ECO:0007669"/>
    <property type="project" value="InterPro"/>
</dbReference>
<dbReference type="Gene3D" id="3.40.850.10">
    <property type="entry name" value="Kinesin motor domain"/>
    <property type="match status" value="1"/>
</dbReference>
<comment type="similarity">
    <text evidence="1">Belongs to the TRAFAC class myosin-kinesin ATPase superfamily. Kinesin family. KIN-7 subfamily.</text>
</comment>
<dbReference type="OMA" id="MSMPANW"/>
<feature type="compositionally biased region" description="Polar residues" evidence="12">
    <location>
        <begin position="676"/>
        <end position="688"/>
    </location>
</feature>
<sequence length="998" mass="111857">MGASDVGEEVGMAGGHDEKIFVTVRLRPLNRKEIARNDVADWDCINGDTVIYKNANLSMPDRSMYPSAYTFDKVFGCDCSTRQVYMEGAKEVALSVLTGINSSVFAYGQTSSGKTFTMTGITEYTISDIYDYIQKHTEREFHLKFSAMEIYNESVRDLLSTDNTPLRLLDDPERGTIVEKLTEEILRDWDHVMELLSLCEAQRQIGETSLNETSSRSHQIIRMTVESSTRELLSKDNSSTLVASVNFVDLAGSERASQSLSAGTRLKEGCHINRSLLTLGTVIRKLSKGRNGHIPFRDSKLTRILQSSLGGNARTAIICTMSPARVHVEQSRNTLLFASCAKEVSTNAQVNVIISDKALVKHLQRELTRLESELSTGSTYVASKYSALLREKELQIEKLEREVKDLTLQRDSAKSQIQEMLRCIGNDGHPLTRVVHNHYPHLRVQDSPDAGYRVENNYLTAVPHSMDVASKTLCTSPFSDRQDVNALNYNHSFFPGSSEDLHPDPCRRPLTSTSQISESDLSQDLDDYDGKSNCTSEDICKEVRCIETEDFSKNNHPESSQLSNAHDIGISATIVLKNGETANEEWVSPMSKSDEVLVSLLSKEETESIAPSLKTNREALTFPCSEDRQVALPYIEDSKINCIYDTPSPEKRSPSYDLVKEFSRSRSPSSTTSRSYESGISATLSSPRLQEAVHLDDTPPNGCEEYHTQKPHASQSENSRLNYGSDVVISSSNGSQSPNKNGVDIELDTQEQGKLSAEIISDGNTCIAKLETMSEPHDEHQGFDTLANETKTMSNMCLKSVKDVGLDPMEYDLSSPSNWPSEFKRLQKDIIELWHTCNVSLVHRTHFFLLFNGDPTDSIYMEVELRRLFFLKETFSQGNQTVEDGRTLTIASSLKAIRHERHMLSIQMHKQLPQIERKSLYLKWNIPLNSKHRRVQLANLLWTNSGDLDHIADSAFVVAKLIGLTEPGKASKEMFGLKFAPWSSRRSYSVKRSLISIL</sequence>
<dbReference type="OrthoDB" id="3176171at2759"/>
<reference evidence="14" key="1">
    <citation type="journal article" date="2016" name="Nat. Genet.">
        <title>A high-quality carrot genome assembly provides new insights into carotenoid accumulation and asterid genome evolution.</title>
        <authorList>
            <person name="Iorizzo M."/>
            <person name="Ellison S."/>
            <person name="Senalik D."/>
            <person name="Zeng P."/>
            <person name="Satapoomin P."/>
            <person name="Huang J."/>
            <person name="Bowman M."/>
            <person name="Iovene M."/>
            <person name="Sanseverino W."/>
            <person name="Cavagnaro P."/>
            <person name="Yildiz M."/>
            <person name="Macko-Podgorni A."/>
            <person name="Moranska E."/>
            <person name="Grzebelus E."/>
            <person name="Grzebelus D."/>
            <person name="Ashrafi H."/>
            <person name="Zheng Z."/>
            <person name="Cheng S."/>
            <person name="Spooner D."/>
            <person name="Van Deynze A."/>
            <person name="Simon P."/>
        </authorList>
    </citation>
    <scope>NUCLEOTIDE SEQUENCE [LARGE SCALE GENOMIC DNA]</scope>
    <source>
        <tissue evidence="14">Leaf</tissue>
    </source>
</reference>
<dbReference type="InterPro" id="IPR001752">
    <property type="entry name" value="Kinesin_motor_dom"/>
</dbReference>
<keyword evidence="7" id="KW-0206">Cytoskeleton</keyword>
<dbReference type="PRINTS" id="PR00380">
    <property type="entry name" value="KINESINHEAVY"/>
</dbReference>
<gene>
    <name evidence="14" type="ORF">DCAR_017343</name>
    <name evidence="15" type="ORF">DCAR_0519827</name>
</gene>
<keyword evidence="16" id="KW-1185">Reference proteome</keyword>